<accession>A0ACC3A5Z6</accession>
<keyword evidence="2" id="KW-1185">Reference proteome</keyword>
<proteinExistence type="predicted"/>
<evidence type="ECO:0000313" key="2">
    <source>
        <dbReference type="Proteomes" id="UP001172386"/>
    </source>
</evidence>
<evidence type="ECO:0000313" key="1">
    <source>
        <dbReference type="EMBL" id="KAJ9655677.1"/>
    </source>
</evidence>
<name>A0ACC3A5Z6_9EURO</name>
<dbReference type="EMBL" id="JAPDRQ010000091">
    <property type="protein sequence ID" value="KAJ9655677.1"/>
    <property type="molecule type" value="Genomic_DNA"/>
</dbReference>
<organism evidence="1 2">
    <name type="scientific">Neophaeococcomyces mojaviensis</name>
    <dbReference type="NCBI Taxonomy" id="3383035"/>
    <lineage>
        <taxon>Eukaryota</taxon>
        <taxon>Fungi</taxon>
        <taxon>Dikarya</taxon>
        <taxon>Ascomycota</taxon>
        <taxon>Pezizomycotina</taxon>
        <taxon>Eurotiomycetes</taxon>
        <taxon>Chaetothyriomycetidae</taxon>
        <taxon>Chaetothyriales</taxon>
        <taxon>Chaetothyriales incertae sedis</taxon>
        <taxon>Neophaeococcomyces</taxon>
    </lineage>
</organism>
<sequence>MSTLPTPTATATGIVTSTNAPSVTLEASPSLTDISSFESTSTANGIFFESVESGTALTTASARSTNVSTAAASSTATLTTSPQQSYSADHSSNPLIAAIVVSIIAVVLFVLGAAGWFFIRRRRRPARQHDEEPFEKRKLDGGLVGGSHYVTLGSTGSGNRQAFRKPELDGRWQRVMEAADQKKGSV</sequence>
<comment type="caution">
    <text evidence="1">The sequence shown here is derived from an EMBL/GenBank/DDBJ whole genome shotgun (WGS) entry which is preliminary data.</text>
</comment>
<dbReference type="Proteomes" id="UP001172386">
    <property type="component" value="Unassembled WGS sequence"/>
</dbReference>
<gene>
    <name evidence="1" type="ORF">H2198_005474</name>
</gene>
<reference evidence="1" key="1">
    <citation type="submission" date="2022-10" db="EMBL/GenBank/DDBJ databases">
        <title>Culturing micro-colonial fungi from biological soil crusts in the Mojave desert and describing Neophaeococcomyces mojavensis, and introducing the new genera and species Taxawa tesnikishii.</title>
        <authorList>
            <person name="Kurbessoian T."/>
            <person name="Stajich J.E."/>
        </authorList>
    </citation>
    <scope>NUCLEOTIDE SEQUENCE</scope>
    <source>
        <strain evidence="1">JES_112</strain>
    </source>
</reference>
<protein>
    <submittedName>
        <fullName evidence="1">Uncharacterized protein</fullName>
    </submittedName>
</protein>